<dbReference type="KEGG" id="est:DN752_01315"/>
<evidence type="ECO:0000256" key="1">
    <source>
        <dbReference type="SAM" id="MobiDB-lite"/>
    </source>
</evidence>
<reference evidence="2 3" key="1">
    <citation type="submission" date="2018-06" db="EMBL/GenBank/DDBJ databases">
        <title>Echinicola strongylocentroti sp. nov., isolated from a sea urchin Strongylocentrotus intermedius.</title>
        <authorList>
            <person name="Bae S.S."/>
        </authorList>
    </citation>
    <scope>NUCLEOTIDE SEQUENCE [LARGE SCALE GENOMIC DNA]</scope>
    <source>
        <strain evidence="2 3">MEBiC08714</strain>
    </source>
</reference>
<keyword evidence="3" id="KW-1185">Reference proteome</keyword>
<sequence length="102" mass="11698">MNGNTVKNRYFVKKEIIMAITNVKESIHDLIDRIEDEELLNAYLKIIERGLHSSGDPIVGYTTKGEVLTKSKLVDRVRAASERVKSGQYTTQEDLEKESENW</sequence>
<dbReference type="OrthoDB" id="826830at2"/>
<dbReference type="EMBL" id="CP030041">
    <property type="protein sequence ID" value="AWW28877.1"/>
    <property type="molecule type" value="Genomic_DNA"/>
</dbReference>
<gene>
    <name evidence="2" type="ORF">DN752_01315</name>
</gene>
<name>A0A2Z4IDS1_9BACT</name>
<dbReference type="AlphaFoldDB" id="A0A2Z4IDS1"/>
<feature type="region of interest" description="Disordered" evidence="1">
    <location>
        <begin position="82"/>
        <end position="102"/>
    </location>
</feature>
<protein>
    <submittedName>
        <fullName evidence="2">Uncharacterized protein</fullName>
    </submittedName>
</protein>
<dbReference type="Proteomes" id="UP000248688">
    <property type="component" value="Chromosome"/>
</dbReference>
<evidence type="ECO:0000313" key="3">
    <source>
        <dbReference type="Proteomes" id="UP000248688"/>
    </source>
</evidence>
<accession>A0A2Z4IDS1</accession>
<evidence type="ECO:0000313" key="2">
    <source>
        <dbReference type="EMBL" id="AWW28877.1"/>
    </source>
</evidence>
<proteinExistence type="predicted"/>
<organism evidence="2 3">
    <name type="scientific">Echinicola strongylocentroti</name>
    <dbReference type="NCBI Taxonomy" id="1795355"/>
    <lineage>
        <taxon>Bacteria</taxon>
        <taxon>Pseudomonadati</taxon>
        <taxon>Bacteroidota</taxon>
        <taxon>Cytophagia</taxon>
        <taxon>Cytophagales</taxon>
        <taxon>Cyclobacteriaceae</taxon>
        <taxon>Echinicola</taxon>
    </lineage>
</organism>
<feature type="compositionally biased region" description="Acidic residues" evidence="1">
    <location>
        <begin position="93"/>
        <end position="102"/>
    </location>
</feature>